<dbReference type="AlphaFoldDB" id="A0A6G0ZM72"/>
<dbReference type="Proteomes" id="UP000478052">
    <property type="component" value="Unassembled WGS sequence"/>
</dbReference>
<organism evidence="1 2">
    <name type="scientific">Aphis craccivora</name>
    <name type="common">Cowpea aphid</name>
    <dbReference type="NCBI Taxonomy" id="307492"/>
    <lineage>
        <taxon>Eukaryota</taxon>
        <taxon>Metazoa</taxon>
        <taxon>Ecdysozoa</taxon>
        <taxon>Arthropoda</taxon>
        <taxon>Hexapoda</taxon>
        <taxon>Insecta</taxon>
        <taxon>Pterygota</taxon>
        <taxon>Neoptera</taxon>
        <taxon>Paraneoptera</taxon>
        <taxon>Hemiptera</taxon>
        <taxon>Sternorrhyncha</taxon>
        <taxon>Aphidomorpha</taxon>
        <taxon>Aphidoidea</taxon>
        <taxon>Aphididae</taxon>
        <taxon>Aphidini</taxon>
        <taxon>Aphis</taxon>
        <taxon>Aphis</taxon>
    </lineage>
</organism>
<reference evidence="1 2" key="1">
    <citation type="submission" date="2019-08" db="EMBL/GenBank/DDBJ databases">
        <title>Whole genome of Aphis craccivora.</title>
        <authorList>
            <person name="Voronova N.V."/>
            <person name="Shulinski R.S."/>
            <person name="Bandarenka Y.V."/>
            <person name="Zhorov D.G."/>
            <person name="Warner D."/>
        </authorList>
    </citation>
    <scope>NUCLEOTIDE SEQUENCE [LARGE SCALE GENOMIC DNA]</scope>
    <source>
        <strain evidence="1">180601</strain>
        <tissue evidence="1">Whole Body</tissue>
    </source>
</reference>
<comment type="caution">
    <text evidence="1">The sequence shown here is derived from an EMBL/GenBank/DDBJ whole genome shotgun (WGS) entry which is preliminary data.</text>
</comment>
<dbReference type="EMBL" id="VUJU01000164">
    <property type="protein sequence ID" value="KAF0772531.1"/>
    <property type="molecule type" value="Genomic_DNA"/>
</dbReference>
<evidence type="ECO:0000313" key="2">
    <source>
        <dbReference type="Proteomes" id="UP000478052"/>
    </source>
</evidence>
<accession>A0A6G0ZM72</accession>
<evidence type="ECO:0000313" key="1">
    <source>
        <dbReference type="EMBL" id="KAF0772531.1"/>
    </source>
</evidence>
<gene>
    <name evidence="1" type="ORF">FWK35_00005617</name>
</gene>
<name>A0A6G0ZM72_APHCR</name>
<protein>
    <submittedName>
        <fullName evidence="1">Uncharacterized protein</fullName>
    </submittedName>
</protein>
<sequence>MKISNMQIVFKLVNVFIDCPELLCYLNFIVPQCRTRGLQVCFMYSHVEKNYALASSIN</sequence>
<proteinExistence type="predicted"/>
<keyword evidence="2" id="KW-1185">Reference proteome</keyword>